<dbReference type="NCBIfam" id="TIGR02258">
    <property type="entry name" value="2_5_ligase"/>
    <property type="match status" value="1"/>
</dbReference>
<dbReference type="Proteomes" id="UP001059773">
    <property type="component" value="Chromosome"/>
</dbReference>
<feature type="short sequence motif" description="HXTX 1" evidence="2">
    <location>
        <begin position="41"/>
        <end position="44"/>
    </location>
</feature>
<comment type="function">
    <text evidence="2">Hydrolyzes RNA 2',3'-cyclic phosphodiester to an RNA 2'-phosphomonoester.</text>
</comment>
<keyword evidence="1 2" id="KW-0378">Hydrolase</keyword>
<dbReference type="Gene3D" id="3.90.1140.10">
    <property type="entry name" value="Cyclic phosphodiesterase"/>
    <property type="match status" value="1"/>
</dbReference>
<feature type="short sequence motif" description="HXTX 2" evidence="2">
    <location>
        <begin position="126"/>
        <end position="129"/>
    </location>
</feature>
<sequence>MSHYFIGIQVKPELAEQLSEWQTNLAQHLPYKQWTDKSDFHITLVFLGDVDEKSIKILQSELQSIAAYEAFDLKRSALGTFGNKHQPRVLWLGVESHPVLTDIQKQVVQICKTIGYHEEKRMYKPHITIAKKWADQKKIVTEDAWNELLSDRPSFVDAFNVDAIHLYKIHPASQPKYEIIQSIPLRKDTSS</sequence>
<dbReference type="Pfam" id="PF13563">
    <property type="entry name" value="2_5_RNA_ligase2"/>
    <property type="match status" value="1"/>
</dbReference>
<name>A0ABY5JPY5_9BACI</name>
<evidence type="ECO:0000256" key="2">
    <source>
        <dbReference type="HAMAP-Rule" id="MF_01940"/>
    </source>
</evidence>
<evidence type="ECO:0000256" key="1">
    <source>
        <dbReference type="ARBA" id="ARBA00022801"/>
    </source>
</evidence>
<dbReference type="InterPro" id="IPR004175">
    <property type="entry name" value="RNA_CPDase"/>
</dbReference>
<dbReference type="PANTHER" id="PTHR35561">
    <property type="entry name" value="RNA 2',3'-CYCLIC PHOSPHODIESTERASE"/>
    <property type="match status" value="1"/>
</dbReference>
<accession>A0ABY5JPY5</accession>
<feature type="active site" description="Proton acceptor" evidence="2">
    <location>
        <position position="126"/>
    </location>
</feature>
<gene>
    <name evidence="3" type="primary">thpR</name>
    <name evidence="3" type="ORF">NP439_17785</name>
</gene>
<comment type="similarity">
    <text evidence="2">Belongs to the 2H phosphoesterase superfamily. ThpR family.</text>
</comment>
<evidence type="ECO:0000313" key="4">
    <source>
        <dbReference type="Proteomes" id="UP001059773"/>
    </source>
</evidence>
<comment type="catalytic activity">
    <reaction evidence="2">
        <text>a 3'-end 2',3'-cyclophospho-ribonucleotide-RNA + H2O = a 3'-end 2'-phospho-ribonucleotide-RNA + H(+)</text>
        <dbReference type="Rhea" id="RHEA:11828"/>
        <dbReference type="Rhea" id="RHEA-COMP:10464"/>
        <dbReference type="Rhea" id="RHEA-COMP:17353"/>
        <dbReference type="ChEBI" id="CHEBI:15377"/>
        <dbReference type="ChEBI" id="CHEBI:15378"/>
        <dbReference type="ChEBI" id="CHEBI:83064"/>
        <dbReference type="ChEBI" id="CHEBI:173113"/>
        <dbReference type="EC" id="3.1.4.58"/>
    </reaction>
</comment>
<organism evidence="3 4">
    <name type="scientific">Oceanobacillus jeddahense</name>
    <dbReference type="NCBI Taxonomy" id="1462527"/>
    <lineage>
        <taxon>Bacteria</taxon>
        <taxon>Bacillati</taxon>
        <taxon>Bacillota</taxon>
        <taxon>Bacilli</taxon>
        <taxon>Bacillales</taxon>
        <taxon>Bacillaceae</taxon>
        <taxon>Oceanobacillus</taxon>
    </lineage>
</organism>
<dbReference type="EC" id="3.1.4.58" evidence="2"/>
<dbReference type="HAMAP" id="MF_01940">
    <property type="entry name" value="RNA_CPDase"/>
    <property type="match status" value="1"/>
</dbReference>
<dbReference type="InterPro" id="IPR009097">
    <property type="entry name" value="Cyclic_Pdiesterase"/>
</dbReference>
<reference evidence="3" key="1">
    <citation type="submission" date="2022-07" db="EMBL/GenBank/DDBJ databases">
        <title>FELIX.</title>
        <authorList>
            <person name="Wan K.H."/>
            <person name="Park S."/>
            <person name="Lawrence Q."/>
            <person name="Eichenberger J.P."/>
            <person name="Booth B.W."/>
            <person name="Piaggio A.J."/>
            <person name="Chandler J.C."/>
            <person name="Franklin A.B."/>
            <person name="Celniker S.E."/>
        </authorList>
    </citation>
    <scope>NUCLEOTIDE SEQUENCE</scope>
    <source>
        <strain evidence="3">QA-1986 374</strain>
    </source>
</reference>
<keyword evidence="4" id="KW-1185">Reference proteome</keyword>
<dbReference type="SUPFAM" id="SSF55144">
    <property type="entry name" value="LigT-like"/>
    <property type="match status" value="1"/>
</dbReference>
<proteinExistence type="inferred from homology"/>
<protein>
    <recommendedName>
        <fullName evidence="2">RNA 2',3'-cyclic phosphodiesterase</fullName>
        <shortName evidence="2">RNA 2',3'-CPDase</shortName>
        <ecNumber evidence="2">3.1.4.58</ecNumber>
    </recommendedName>
</protein>
<evidence type="ECO:0000313" key="3">
    <source>
        <dbReference type="EMBL" id="UUI01885.1"/>
    </source>
</evidence>
<feature type="active site" description="Proton donor" evidence="2">
    <location>
        <position position="41"/>
    </location>
</feature>
<dbReference type="EMBL" id="CP101914">
    <property type="protein sequence ID" value="UUI01885.1"/>
    <property type="molecule type" value="Genomic_DNA"/>
</dbReference>
<dbReference type="PANTHER" id="PTHR35561:SF1">
    <property type="entry name" value="RNA 2',3'-CYCLIC PHOSPHODIESTERASE"/>
    <property type="match status" value="1"/>
</dbReference>
<dbReference type="RefSeq" id="WP_256707188.1">
    <property type="nucleotide sequence ID" value="NZ_CP101914.1"/>
</dbReference>